<evidence type="ECO:0000256" key="4">
    <source>
        <dbReference type="ARBA" id="ARBA00023052"/>
    </source>
</evidence>
<dbReference type="GO" id="GO:0016624">
    <property type="term" value="F:oxidoreductase activity, acting on the aldehyde or oxo group of donors, disulfide as acceptor"/>
    <property type="evidence" value="ECO:0007669"/>
    <property type="project" value="InterPro"/>
</dbReference>
<comment type="function">
    <text evidence="2">E1 component of the 2-oxoglutarate dehydrogenase (OGDH) complex which catalyzes the decarboxylation of 2-oxoglutarate, the first step in the conversion of 2-oxoglutarate to succinyl-CoA and CO(2).</text>
</comment>
<dbReference type="FunFam" id="3.40.50.970:FF:000001">
    <property type="entry name" value="Pyruvate dehydrogenase E1 beta subunit"/>
    <property type="match status" value="1"/>
</dbReference>
<evidence type="ECO:0000313" key="7">
    <source>
        <dbReference type="EMBL" id="RLJ24054.1"/>
    </source>
</evidence>
<dbReference type="EMBL" id="PJND01000009">
    <property type="protein sequence ID" value="PKW20611.1"/>
    <property type="molecule type" value="Genomic_DNA"/>
</dbReference>
<comment type="caution">
    <text evidence="7">The sequence shown here is derived from an EMBL/GenBank/DDBJ whole genome shotgun (WGS) entry which is preliminary data.</text>
</comment>
<evidence type="ECO:0000259" key="5">
    <source>
        <dbReference type="SMART" id="SM00861"/>
    </source>
</evidence>
<dbReference type="CDD" id="cd07036">
    <property type="entry name" value="TPP_PYR_E1-PDHc-beta_like"/>
    <property type="match status" value="1"/>
</dbReference>
<evidence type="ECO:0000256" key="2">
    <source>
        <dbReference type="ARBA" id="ARBA00003906"/>
    </source>
</evidence>
<reference evidence="6 8" key="1">
    <citation type="submission" date="2017-12" db="EMBL/GenBank/DDBJ databases">
        <title>Genomic Encyclopedia of Type Strains, Phase III (KMG-III): the genomes of soil and plant-associated and newly described type strains.</title>
        <authorList>
            <person name="Whitman W."/>
        </authorList>
    </citation>
    <scope>NUCLEOTIDE SEQUENCE [LARGE SCALE GENOMIC DNA]</scope>
    <source>
        <strain evidence="6 8">IP-10</strain>
    </source>
</reference>
<evidence type="ECO:0000313" key="6">
    <source>
        <dbReference type="EMBL" id="PKW20611.1"/>
    </source>
</evidence>
<dbReference type="InterPro" id="IPR029061">
    <property type="entry name" value="THDP-binding"/>
</dbReference>
<sequence>MLITLLGVKPCYHKCIDYFENLISKVINNRKFCNIKSLCCYFFILLGELKNCANLFVTIMNFDRKNLTNEQLLDLYKRILKPRLIEEKMLILIRQGKVSKWFSGIGQEAIACGVTAVLDKDEYILPMHRNLGVFTGRDIPLYRLFSQWQGKANGFTKGRDRSFHFGTQEYKIIGMISHLGPQMGIADGIALANKLKKNGKVTAVFTGEGATSEGDFHEALNIASVWELPVMFVIENNGYGLSTPTNEQYRCENLADRGIGYGMESHIIDGNNILEVFTKLSELKASMIENPRPVLLEFKTFRMRGHEEASGTKYVPQELMDMWAIKDPVDNYRKFLSEAGVLTQEQDDEIRSEIKKEIDENWAMVQAEPEITATYEEELNDVYKPYDFEEVTPSDKKINIRLIDAISNSLKQSMERHKNLVIMGQDIAEYGGAFKITDGFVAQFGKERIINTPICESAVVSAGMGLSINGHKAIVEMQFADFVSTGFNPIVNLLAKSHYRWLEKADVVVRMPCGGGTQAGPFHSQTNEAWFTKTPGLKVVYPAFPYDAKGLLNTSINDPNPVLFFEHKLLYRSIYQDVPKDYYTLPLGKASLLKEGKDVTIIAFGAAVHWALETLAKNPEISADLLDLRTLQPLDTEAIYASVKKTGKAIILQEDTMFGGVASDISAMIMENCFEYLDGPVKRVSSLDSPIPFTKALEDQFLSKGRFEEALKELMAY</sequence>
<dbReference type="CDD" id="cd02000">
    <property type="entry name" value="TPP_E1_PDC_ADC_BCADC"/>
    <property type="match status" value="1"/>
</dbReference>
<dbReference type="Proteomes" id="UP000275027">
    <property type="component" value="Unassembled WGS sequence"/>
</dbReference>
<evidence type="ECO:0000256" key="3">
    <source>
        <dbReference type="ARBA" id="ARBA00023002"/>
    </source>
</evidence>
<dbReference type="Pfam" id="PF00676">
    <property type="entry name" value="E1_dh"/>
    <property type="match status" value="1"/>
</dbReference>
<dbReference type="InterPro" id="IPR009014">
    <property type="entry name" value="Transketo_C/PFOR_II"/>
</dbReference>
<dbReference type="PANTHER" id="PTHR43257">
    <property type="entry name" value="PYRUVATE DEHYDROGENASE E1 COMPONENT BETA SUBUNIT"/>
    <property type="match status" value="1"/>
</dbReference>
<keyword evidence="4" id="KW-0786">Thiamine pyrophosphate</keyword>
<evidence type="ECO:0000256" key="1">
    <source>
        <dbReference type="ARBA" id="ARBA00001964"/>
    </source>
</evidence>
<dbReference type="SUPFAM" id="SSF52922">
    <property type="entry name" value="TK C-terminal domain-like"/>
    <property type="match status" value="1"/>
</dbReference>
<dbReference type="InterPro" id="IPR001017">
    <property type="entry name" value="DH_E1"/>
</dbReference>
<dbReference type="FunFam" id="3.40.50.920:FF:000001">
    <property type="entry name" value="Pyruvate dehydrogenase E1 beta subunit"/>
    <property type="match status" value="1"/>
</dbReference>
<dbReference type="Gene3D" id="3.40.50.970">
    <property type="match status" value="2"/>
</dbReference>
<gene>
    <name evidence="6" type="ORF">B0G92_2761</name>
    <name evidence="7" type="ORF">CLV50_2771</name>
</gene>
<reference evidence="7 9" key="2">
    <citation type="submission" date="2018-10" db="EMBL/GenBank/DDBJ databases">
        <title>Genomic Encyclopedia of Archaeal and Bacterial Type Strains, Phase II (KMG-II): from individual species to whole genera.</title>
        <authorList>
            <person name="Goeker M."/>
        </authorList>
    </citation>
    <scope>NUCLEOTIDE SEQUENCE [LARGE SCALE GENOMIC DNA]</scope>
    <source>
        <strain evidence="7 9">DSM 21886</strain>
    </source>
</reference>
<proteinExistence type="predicted"/>
<dbReference type="SUPFAM" id="SSF52518">
    <property type="entry name" value="Thiamin diphosphate-binding fold (THDP-binding)"/>
    <property type="match status" value="2"/>
</dbReference>
<dbReference type="InterPro" id="IPR005475">
    <property type="entry name" value="Transketolase-like_Pyr-bd"/>
</dbReference>
<feature type="domain" description="Transketolase-like pyrimidine-binding" evidence="5">
    <location>
        <begin position="400"/>
        <end position="573"/>
    </location>
</feature>
<dbReference type="AlphaFoldDB" id="A0A497UC06"/>
<comment type="cofactor">
    <cofactor evidence="1">
        <name>thiamine diphosphate</name>
        <dbReference type="ChEBI" id="CHEBI:58937"/>
    </cofactor>
</comment>
<organism evidence="7 9">
    <name type="scientific">Flavobacterium lindanitolerans</name>
    <dbReference type="NCBI Taxonomy" id="428988"/>
    <lineage>
        <taxon>Bacteria</taxon>
        <taxon>Pseudomonadati</taxon>
        <taxon>Bacteroidota</taxon>
        <taxon>Flavobacteriia</taxon>
        <taxon>Flavobacteriales</taxon>
        <taxon>Flavobacteriaceae</taxon>
        <taxon>Flavobacterium</taxon>
    </lineage>
</organism>
<dbReference type="Proteomes" id="UP000233767">
    <property type="component" value="Unassembled WGS sequence"/>
</dbReference>
<dbReference type="InterPro" id="IPR033248">
    <property type="entry name" value="Transketolase_C"/>
</dbReference>
<keyword evidence="8" id="KW-1185">Reference proteome</keyword>
<protein>
    <submittedName>
        <fullName evidence="7">2-oxoisovalerate dehydrogenase E1 component</fullName>
    </submittedName>
</protein>
<keyword evidence="3" id="KW-0560">Oxidoreductase</keyword>
<name>A0A497UC06_9FLAO</name>
<dbReference type="SMART" id="SM00861">
    <property type="entry name" value="Transket_pyr"/>
    <property type="match status" value="1"/>
</dbReference>
<dbReference type="Pfam" id="PF02780">
    <property type="entry name" value="Transketolase_C"/>
    <property type="match status" value="1"/>
</dbReference>
<evidence type="ECO:0000313" key="9">
    <source>
        <dbReference type="Proteomes" id="UP000275027"/>
    </source>
</evidence>
<dbReference type="PANTHER" id="PTHR43257:SF2">
    <property type="entry name" value="PYRUVATE DEHYDROGENASE E1 COMPONENT SUBUNIT BETA"/>
    <property type="match status" value="1"/>
</dbReference>
<accession>A0A497UC06</accession>
<dbReference type="Gene3D" id="3.40.50.920">
    <property type="match status" value="1"/>
</dbReference>
<dbReference type="EMBL" id="RCCB01000013">
    <property type="protein sequence ID" value="RLJ24054.1"/>
    <property type="molecule type" value="Genomic_DNA"/>
</dbReference>
<dbReference type="Pfam" id="PF02779">
    <property type="entry name" value="Transket_pyr"/>
    <property type="match status" value="1"/>
</dbReference>
<evidence type="ECO:0000313" key="8">
    <source>
        <dbReference type="Proteomes" id="UP000233767"/>
    </source>
</evidence>